<proteinExistence type="predicted"/>
<evidence type="ECO:0000313" key="1">
    <source>
        <dbReference type="EMBL" id="CAB4595451.1"/>
    </source>
</evidence>
<accession>A0A6J6G2W8</accession>
<dbReference type="AlphaFoldDB" id="A0A6J6G2W8"/>
<protein>
    <submittedName>
        <fullName evidence="1">Unannotated protein</fullName>
    </submittedName>
</protein>
<reference evidence="1" key="1">
    <citation type="submission" date="2020-05" db="EMBL/GenBank/DDBJ databases">
        <authorList>
            <person name="Chiriac C."/>
            <person name="Salcher M."/>
            <person name="Ghai R."/>
            <person name="Kavagutti S V."/>
        </authorList>
    </citation>
    <scope>NUCLEOTIDE SEQUENCE</scope>
</reference>
<organism evidence="1">
    <name type="scientific">freshwater metagenome</name>
    <dbReference type="NCBI Taxonomy" id="449393"/>
    <lineage>
        <taxon>unclassified sequences</taxon>
        <taxon>metagenomes</taxon>
        <taxon>ecological metagenomes</taxon>
    </lineage>
</organism>
<sequence length="210" mass="22057">MTLDAAQDLGAVHLAQHDVGAAHSSDGVDHAPTVAMELGERVQVHVAVVHAHLPAEGGRVQPQVAMGQLHTLGARGGAAGVVDGGGGVLVGGPCCRFHSESHQRVVGLLTDDELVLALHGAHGLFQFRIHQQHSRPAVLHDVLHFLGHQTEVDRHEDASRPGHTEETGEQACRVVRHHGHALAHTDAQFVEARRLGAGSLGHLPVGEGSP</sequence>
<gene>
    <name evidence="1" type="ORF">UFOPK1722_01863</name>
</gene>
<dbReference type="EMBL" id="CAEZTS010000227">
    <property type="protein sequence ID" value="CAB4595451.1"/>
    <property type="molecule type" value="Genomic_DNA"/>
</dbReference>
<name>A0A6J6G2W8_9ZZZZ</name>